<feature type="chain" id="PRO_5013801521" evidence="2">
    <location>
        <begin position="16"/>
        <end position="164"/>
    </location>
</feature>
<evidence type="ECO:0000256" key="2">
    <source>
        <dbReference type="SAM" id="SignalP"/>
    </source>
</evidence>
<keyword evidence="4" id="KW-1185">Reference proteome</keyword>
<gene>
    <name evidence="3" type="primary">Cnig_chr_I.g1358</name>
    <name evidence="3" type="ORF">B9Z55_001358</name>
</gene>
<proteinExistence type="predicted"/>
<feature type="region of interest" description="Disordered" evidence="1">
    <location>
        <begin position="24"/>
        <end position="164"/>
    </location>
</feature>
<comment type="caution">
    <text evidence="3">The sequence shown here is derived from an EMBL/GenBank/DDBJ whole genome shotgun (WGS) entry which is preliminary data.</text>
</comment>
<evidence type="ECO:0000313" key="4">
    <source>
        <dbReference type="Proteomes" id="UP000230233"/>
    </source>
</evidence>
<feature type="signal peptide" evidence="2">
    <location>
        <begin position="1"/>
        <end position="15"/>
    </location>
</feature>
<feature type="compositionally biased region" description="Basic and acidic residues" evidence="1">
    <location>
        <begin position="149"/>
        <end position="164"/>
    </location>
</feature>
<dbReference type="EMBL" id="PDUG01000001">
    <property type="protein sequence ID" value="PIC50477.1"/>
    <property type="molecule type" value="Genomic_DNA"/>
</dbReference>
<evidence type="ECO:0000313" key="3">
    <source>
        <dbReference type="EMBL" id="PIC50477.1"/>
    </source>
</evidence>
<dbReference type="AlphaFoldDB" id="A0A2G5VFE8"/>
<protein>
    <submittedName>
        <fullName evidence="3">Uncharacterized protein</fullName>
    </submittedName>
</protein>
<feature type="compositionally biased region" description="Basic and acidic residues" evidence="1">
    <location>
        <begin position="50"/>
        <end position="126"/>
    </location>
</feature>
<sequence length="164" mass="18869">MDYLVFIVLLPAVSIIFDCCGKKKRKEKPTTPSKEVKDFPVTPASPEIVQKPEEMAKDKTKSMKSEKNSEKKTKSEDKKSNDSTDVEKGNKTKSEKEKKIEEEKKKYNEDKEKEKKNEPKKNDEKQAVISDPIVTPETDEYPTLEDDVEKSKNKVKTAKEIDKK</sequence>
<accession>A0A2G5VFE8</accession>
<name>A0A2G5VFE8_9PELO</name>
<feature type="compositionally biased region" description="Acidic residues" evidence="1">
    <location>
        <begin position="137"/>
        <end position="148"/>
    </location>
</feature>
<evidence type="ECO:0000256" key="1">
    <source>
        <dbReference type="SAM" id="MobiDB-lite"/>
    </source>
</evidence>
<keyword evidence="2" id="KW-0732">Signal</keyword>
<dbReference type="Proteomes" id="UP000230233">
    <property type="component" value="Chromosome I"/>
</dbReference>
<organism evidence="3 4">
    <name type="scientific">Caenorhabditis nigoni</name>
    <dbReference type="NCBI Taxonomy" id="1611254"/>
    <lineage>
        <taxon>Eukaryota</taxon>
        <taxon>Metazoa</taxon>
        <taxon>Ecdysozoa</taxon>
        <taxon>Nematoda</taxon>
        <taxon>Chromadorea</taxon>
        <taxon>Rhabditida</taxon>
        <taxon>Rhabditina</taxon>
        <taxon>Rhabditomorpha</taxon>
        <taxon>Rhabditoidea</taxon>
        <taxon>Rhabditidae</taxon>
        <taxon>Peloderinae</taxon>
        <taxon>Caenorhabditis</taxon>
    </lineage>
</organism>
<reference evidence="4" key="1">
    <citation type="submission" date="2017-10" db="EMBL/GenBank/DDBJ databases">
        <title>Rapid genome shrinkage in a self-fertile nematode reveals novel sperm competition proteins.</title>
        <authorList>
            <person name="Yin D."/>
            <person name="Schwarz E.M."/>
            <person name="Thomas C.G."/>
            <person name="Felde R.L."/>
            <person name="Korf I.F."/>
            <person name="Cutter A.D."/>
            <person name="Schartner C.M."/>
            <person name="Ralston E.J."/>
            <person name="Meyer B.J."/>
            <person name="Haag E.S."/>
        </authorList>
    </citation>
    <scope>NUCLEOTIDE SEQUENCE [LARGE SCALE GENOMIC DNA]</scope>
    <source>
        <strain evidence="4">JU1422</strain>
    </source>
</reference>
<dbReference type="OrthoDB" id="10456225at2759"/>